<feature type="compositionally biased region" description="Polar residues" evidence="2">
    <location>
        <begin position="57"/>
        <end position="69"/>
    </location>
</feature>
<evidence type="ECO:0000313" key="4">
    <source>
        <dbReference type="Proteomes" id="UP000283509"/>
    </source>
</evidence>
<feature type="compositionally biased region" description="Low complexity" evidence="2">
    <location>
        <begin position="404"/>
        <end position="415"/>
    </location>
</feature>
<dbReference type="EMBL" id="QCYY01002156">
    <property type="protein sequence ID" value="ROT72446.1"/>
    <property type="molecule type" value="Genomic_DNA"/>
</dbReference>
<evidence type="ECO:0000313" key="3">
    <source>
        <dbReference type="EMBL" id="ROT72446.1"/>
    </source>
</evidence>
<feature type="compositionally biased region" description="Polar residues" evidence="2">
    <location>
        <begin position="77"/>
        <end position="97"/>
    </location>
</feature>
<feature type="compositionally biased region" description="Polar residues" evidence="2">
    <location>
        <begin position="458"/>
        <end position="481"/>
    </location>
</feature>
<dbReference type="OrthoDB" id="6356992at2759"/>
<reference evidence="3 4" key="2">
    <citation type="submission" date="2019-01" db="EMBL/GenBank/DDBJ databases">
        <title>The decoding of complex shrimp genome reveals the adaptation for benthos swimmer, frequently molting mechanism and breeding impact on genome.</title>
        <authorList>
            <person name="Sun Y."/>
            <person name="Gao Y."/>
            <person name="Yu Y."/>
        </authorList>
    </citation>
    <scope>NUCLEOTIDE SEQUENCE [LARGE SCALE GENOMIC DNA]</scope>
    <source>
        <tissue evidence="3">Muscle</tissue>
    </source>
</reference>
<feature type="compositionally biased region" description="Polar residues" evidence="2">
    <location>
        <begin position="1"/>
        <end position="28"/>
    </location>
</feature>
<name>A0A423T7K7_PENVA</name>
<feature type="region of interest" description="Disordered" evidence="2">
    <location>
        <begin position="550"/>
        <end position="642"/>
    </location>
</feature>
<keyword evidence="4" id="KW-1185">Reference proteome</keyword>
<organism evidence="3 4">
    <name type="scientific">Penaeus vannamei</name>
    <name type="common">Whiteleg shrimp</name>
    <name type="synonym">Litopenaeus vannamei</name>
    <dbReference type="NCBI Taxonomy" id="6689"/>
    <lineage>
        <taxon>Eukaryota</taxon>
        <taxon>Metazoa</taxon>
        <taxon>Ecdysozoa</taxon>
        <taxon>Arthropoda</taxon>
        <taxon>Crustacea</taxon>
        <taxon>Multicrustacea</taxon>
        <taxon>Malacostraca</taxon>
        <taxon>Eumalacostraca</taxon>
        <taxon>Eucarida</taxon>
        <taxon>Decapoda</taxon>
        <taxon>Dendrobranchiata</taxon>
        <taxon>Penaeoidea</taxon>
        <taxon>Penaeidae</taxon>
        <taxon>Penaeus</taxon>
    </lineage>
</organism>
<feature type="coiled-coil region" evidence="1">
    <location>
        <begin position="243"/>
        <end position="270"/>
    </location>
</feature>
<evidence type="ECO:0000256" key="2">
    <source>
        <dbReference type="SAM" id="MobiDB-lite"/>
    </source>
</evidence>
<dbReference type="AlphaFoldDB" id="A0A423T7K7"/>
<gene>
    <name evidence="3" type="ORF">C7M84_009173</name>
</gene>
<feature type="compositionally biased region" description="Basic and acidic residues" evidence="2">
    <location>
        <begin position="219"/>
        <end position="242"/>
    </location>
</feature>
<proteinExistence type="predicted"/>
<sequence>MRNAPSKTARQPPNVTNNQSQNRQGNKRSVQEEYERPRTSEVRNTRSVAVETDPDNIRSNVQGGHTQRVNAERVPSNRLQQPEQQSSNRLLSDDVNSSPFGESALQLLHQLRERLNTRGDSEGSNMVGVLEAFIGMRGSMGSVGTGNPGFQTDSASPLYTTVFQTPSSQPTSYGISQHPGITRCQQLRQEAGQPSCRNAASQQQNQQHQPTSQNPQANKRQENDLESKEASSDKTNSHREKDMEQLKRVIEHQRRIISEQENNIQELKTLSAHILAQKEEFLQAAQTHQNDKESRTNPKKDSTPTQSSAQNRDSGYGFEEVGKADTPVHSEDNSTEEEESRQPGRKAVNKQRKADRALRSSLLQLQTENQILRREVQSNRDLILNLENQLTRAYKEIDSERQSRSGLSISRLSGSAPNLDLIGHRNEAVSTKSRTNKRTPSVLGESEADSAYEEKSGSHLTSKINSPHSDGQQGKDSTIGSLRSLPIQSREIPERERTTVATTHDIPTDTALLQTGYIGKEMTVPHTLMNAATIPTSQFLLQNPVLTTQGNDYGETKESAGKVAPTVSEVSDEEKGRQKSSKPSRQLNNSRQAPLPKKELHPLESTRVKASFHTLSESHEFVALKGNETSTSSEFNSVEELE</sequence>
<feature type="compositionally biased region" description="Basic and acidic residues" evidence="2">
    <location>
        <begin position="29"/>
        <end position="44"/>
    </location>
</feature>
<accession>A0A423T7K7</accession>
<feature type="region of interest" description="Disordered" evidence="2">
    <location>
        <begin position="285"/>
        <end position="355"/>
    </location>
</feature>
<feature type="compositionally biased region" description="Basic and acidic residues" evidence="2">
    <location>
        <begin position="289"/>
        <end position="302"/>
    </location>
</feature>
<feature type="compositionally biased region" description="Basic and acidic residues" evidence="2">
    <location>
        <begin position="596"/>
        <end position="607"/>
    </location>
</feature>
<feature type="compositionally biased region" description="Basic and acidic residues" evidence="2">
    <location>
        <begin position="320"/>
        <end position="332"/>
    </location>
</feature>
<protein>
    <submittedName>
        <fullName evidence="3">Uncharacterized protein</fullName>
    </submittedName>
</protein>
<feature type="compositionally biased region" description="Polar residues" evidence="2">
    <location>
        <begin position="581"/>
        <end position="592"/>
    </location>
</feature>
<evidence type="ECO:0000256" key="1">
    <source>
        <dbReference type="SAM" id="Coils"/>
    </source>
</evidence>
<feature type="compositionally biased region" description="Low complexity" evidence="2">
    <location>
        <begin position="198"/>
        <end position="217"/>
    </location>
</feature>
<feature type="region of interest" description="Disordered" evidence="2">
    <location>
        <begin position="397"/>
        <end position="502"/>
    </location>
</feature>
<keyword evidence="1" id="KW-0175">Coiled coil</keyword>
<dbReference type="Proteomes" id="UP000283509">
    <property type="component" value="Unassembled WGS sequence"/>
</dbReference>
<reference evidence="3 4" key="1">
    <citation type="submission" date="2018-04" db="EMBL/GenBank/DDBJ databases">
        <authorList>
            <person name="Zhang X."/>
            <person name="Yuan J."/>
            <person name="Li F."/>
            <person name="Xiang J."/>
        </authorList>
    </citation>
    <scope>NUCLEOTIDE SEQUENCE [LARGE SCALE GENOMIC DNA]</scope>
    <source>
        <tissue evidence="3">Muscle</tissue>
    </source>
</reference>
<comment type="caution">
    <text evidence="3">The sequence shown here is derived from an EMBL/GenBank/DDBJ whole genome shotgun (WGS) entry which is preliminary data.</text>
</comment>
<feature type="region of interest" description="Disordered" evidence="2">
    <location>
        <begin position="1"/>
        <end position="97"/>
    </location>
</feature>
<feature type="region of interest" description="Disordered" evidence="2">
    <location>
        <begin position="187"/>
        <end position="242"/>
    </location>
</feature>
<feature type="compositionally biased region" description="Polar residues" evidence="2">
    <location>
        <begin position="627"/>
        <end position="636"/>
    </location>
</feature>
<feature type="compositionally biased region" description="Polar residues" evidence="2">
    <location>
        <begin position="303"/>
        <end position="313"/>
    </location>
</feature>